<dbReference type="GO" id="GO:0005737">
    <property type="term" value="C:cytoplasm"/>
    <property type="evidence" value="ECO:0007669"/>
    <property type="project" value="TreeGrafter"/>
</dbReference>
<dbReference type="GO" id="GO:0006979">
    <property type="term" value="P:response to oxidative stress"/>
    <property type="evidence" value="ECO:0007669"/>
    <property type="project" value="InterPro"/>
</dbReference>
<dbReference type="EMBL" id="AP018558">
    <property type="protein sequence ID" value="BBD78273.1"/>
    <property type="molecule type" value="Genomic_DNA"/>
</dbReference>
<dbReference type="SUPFAM" id="SSF55068">
    <property type="entry name" value="Peptide methionine sulfoxide reductase"/>
    <property type="match status" value="1"/>
</dbReference>
<dbReference type="Pfam" id="PF01641">
    <property type="entry name" value="SelR"/>
    <property type="match status" value="1"/>
</dbReference>
<evidence type="ECO:0000256" key="8">
    <source>
        <dbReference type="ARBA" id="ARBA00048782"/>
    </source>
</evidence>
<dbReference type="EC" id="1.8.4.11" evidence="9"/>
<organism evidence="11 12">
    <name type="scientific">Hydrogenophilus thermoluteolus</name>
    <name type="common">Pseudomonas hydrogenothermophila</name>
    <dbReference type="NCBI Taxonomy" id="297"/>
    <lineage>
        <taxon>Bacteria</taxon>
        <taxon>Pseudomonadati</taxon>
        <taxon>Pseudomonadota</taxon>
        <taxon>Hydrogenophilia</taxon>
        <taxon>Hydrogenophilales</taxon>
        <taxon>Hydrogenophilaceae</taxon>
        <taxon>Hydrogenophilus</taxon>
    </lineage>
</organism>
<evidence type="ECO:0000256" key="3">
    <source>
        <dbReference type="ARBA" id="ARBA00023002"/>
    </source>
</evidence>
<dbReference type="NCBIfam" id="TIGR00401">
    <property type="entry name" value="msrA"/>
    <property type="match status" value="1"/>
</dbReference>
<keyword evidence="3 9" id="KW-0560">Oxidoreductase</keyword>
<dbReference type="InterPro" id="IPR002569">
    <property type="entry name" value="Met_Sox_Rdtase_MsrA_dom"/>
</dbReference>
<comment type="similarity">
    <text evidence="1">In the C-terminal section; belongs to the MsrB Met sulfoxide reductase family.</text>
</comment>
<dbReference type="AlphaFoldDB" id="A0A2Z6E0J1"/>
<dbReference type="InterPro" id="IPR028427">
    <property type="entry name" value="Met_Sox_Rdtase_MsrB"/>
</dbReference>
<dbReference type="GO" id="GO:0030091">
    <property type="term" value="P:protein repair"/>
    <property type="evidence" value="ECO:0007669"/>
    <property type="project" value="InterPro"/>
</dbReference>
<comment type="function">
    <text evidence="5 9">Has an important function as a repair enzyme for proteins that have been inactivated by oxidation. Catalyzes the reversible oxidation-reduction of methionine sulfoxide in proteins to methionine.</text>
</comment>
<dbReference type="KEGG" id="htl:HPTL_2019"/>
<dbReference type="OrthoDB" id="5295413at2"/>
<dbReference type="GO" id="GO:0033744">
    <property type="term" value="F:L-methionine:thioredoxin-disulfide S-oxidoreductase activity"/>
    <property type="evidence" value="ECO:0007669"/>
    <property type="project" value="RHEA"/>
</dbReference>
<name>A0A2Z6E0J1_HYDTE</name>
<accession>A0A2Z6E0J1</accession>
<comment type="catalytic activity">
    <reaction evidence="8 9">
        <text>[thioredoxin]-disulfide + L-methionine + H2O = L-methionine (S)-S-oxide + [thioredoxin]-dithiol</text>
        <dbReference type="Rhea" id="RHEA:19993"/>
        <dbReference type="Rhea" id="RHEA-COMP:10698"/>
        <dbReference type="Rhea" id="RHEA-COMP:10700"/>
        <dbReference type="ChEBI" id="CHEBI:15377"/>
        <dbReference type="ChEBI" id="CHEBI:29950"/>
        <dbReference type="ChEBI" id="CHEBI:50058"/>
        <dbReference type="ChEBI" id="CHEBI:57844"/>
        <dbReference type="ChEBI" id="CHEBI:58772"/>
        <dbReference type="EC" id="1.8.4.11"/>
    </reaction>
</comment>
<evidence type="ECO:0000313" key="11">
    <source>
        <dbReference type="EMBL" id="BBD78273.1"/>
    </source>
</evidence>
<dbReference type="PROSITE" id="PS51790">
    <property type="entry name" value="MSRB"/>
    <property type="match status" value="1"/>
</dbReference>
<dbReference type="NCBIfam" id="TIGR00357">
    <property type="entry name" value="peptide-methionine (R)-S-oxide reductase MsrB"/>
    <property type="match status" value="1"/>
</dbReference>
<dbReference type="HAMAP" id="MF_01401">
    <property type="entry name" value="MsrA"/>
    <property type="match status" value="1"/>
</dbReference>
<keyword evidence="12" id="KW-1185">Reference proteome</keyword>
<dbReference type="InterPro" id="IPR002579">
    <property type="entry name" value="Met_Sox_Rdtase_MsrB_dom"/>
</dbReference>
<dbReference type="SUPFAM" id="SSF51316">
    <property type="entry name" value="Mss4-like"/>
    <property type="match status" value="1"/>
</dbReference>
<comment type="catalytic activity">
    <reaction evidence="6 9">
        <text>L-methionyl-[protein] + [thioredoxin]-disulfide + H2O = L-methionyl-(S)-S-oxide-[protein] + [thioredoxin]-dithiol</text>
        <dbReference type="Rhea" id="RHEA:14217"/>
        <dbReference type="Rhea" id="RHEA-COMP:10698"/>
        <dbReference type="Rhea" id="RHEA-COMP:10700"/>
        <dbReference type="Rhea" id="RHEA-COMP:12313"/>
        <dbReference type="Rhea" id="RHEA-COMP:12315"/>
        <dbReference type="ChEBI" id="CHEBI:15377"/>
        <dbReference type="ChEBI" id="CHEBI:16044"/>
        <dbReference type="ChEBI" id="CHEBI:29950"/>
        <dbReference type="ChEBI" id="CHEBI:44120"/>
        <dbReference type="ChEBI" id="CHEBI:50058"/>
        <dbReference type="EC" id="1.8.4.11"/>
    </reaction>
</comment>
<proteinExistence type="inferred from homology"/>
<evidence type="ECO:0000256" key="6">
    <source>
        <dbReference type="ARBA" id="ARBA00047806"/>
    </source>
</evidence>
<evidence type="ECO:0000256" key="2">
    <source>
        <dbReference type="ARBA" id="ARBA00011017"/>
    </source>
</evidence>
<evidence type="ECO:0000313" key="12">
    <source>
        <dbReference type="Proteomes" id="UP000262004"/>
    </source>
</evidence>
<feature type="active site" evidence="9">
    <location>
        <position position="13"/>
    </location>
</feature>
<comment type="similarity">
    <text evidence="2">In the N-terminal section; belongs to the MsrA Met sulfoxide reductase family.</text>
</comment>
<dbReference type="Gene3D" id="2.170.150.20">
    <property type="entry name" value="Peptide methionine sulfoxide reductase"/>
    <property type="match status" value="1"/>
</dbReference>
<evidence type="ECO:0000256" key="1">
    <source>
        <dbReference type="ARBA" id="ARBA00008076"/>
    </source>
</evidence>
<dbReference type="Proteomes" id="UP000262004">
    <property type="component" value="Chromosome"/>
</dbReference>
<comment type="similarity">
    <text evidence="9">Belongs to the MsrA Met sulfoxide reductase family.</text>
</comment>
<comment type="catalytic activity">
    <reaction evidence="7">
        <text>L-methionyl-[protein] + [thioredoxin]-disulfide + H2O = L-methionyl-(R)-S-oxide-[protein] + [thioredoxin]-dithiol</text>
        <dbReference type="Rhea" id="RHEA:24164"/>
        <dbReference type="Rhea" id="RHEA-COMP:10698"/>
        <dbReference type="Rhea" id="RHEA-COMP:10700"/>
        <dbReference type="Rhea" id="RHEA-COMP:12313"/>
        <dbReference type="Rhea" id="RHEA-COMP:12314"/>
        <dbReference type="ChEBI" id="CHEBI:15377"/>
        <dbReference type="ChEBI" id="CHEBI:16044"/>
        <dbReference type="ChEBI" id="CHEBI:29950"/>
        <dbReference type="ChEBI" id="CHEBI:45764"/>
        <dbReference type="ChEBI" id="CHEBI:50058"/>
        <dbReference type="EC" id="1.8.4.12"/>
    </reaction>
</comment>
<evidence type="ECO:0000259" key="10">
    <source>
        <dbReference type="PROSITE" id="PS51790"/>
    </source>
</evidence>
<evidence type="ECO:0000256" key="5">
    <source>
        <dbReference type="ARBA" id="ARBA00024679"/>
    </source>
</evidence>
<evidence type="ECO:0000256" key="4">
    <source>
        <dbReference type="ARBA" id="ARBA00023268"/>
    </source>
</evidence>
<reference evidence="11 12" key="1">
    <citation type="submission" date="2018-04" db="EMBL/GenBank/DDBJ databases">
        <title>Complete genome sequence of Hydrogenophilus thermoluteolus TH-1.</title>
        <authorList>
            <person name="Arai H."/>
        </authorList>
    </citation>
    <scope>NUCLEOTIDE SEQUENCE [LARGE SCALE GENOMIC DNA]</scope>
    <source>
        <strain evidence="11 12">TH-1</strain>
    </source>
</reference>
<dbReference type="PANTHER" id="PTHR10173">
    <property type="entry name" value="METHIONINE SULFOXIDE REDUCTASE"/>
    <property type="match status" value="1"/>
</dbReference>
<dbReference type="PANTHER" id="PTHR10173:SF57">
    <property type="entry name" value="PEPTIDE-METHIONINE (R)-S-OXIDE REDUCTASE"/>
    <property type="match status" value="1"/>
</dbReference>
<dbReference type="InterPro" id="IPR036509">
    <property type="entry name" value="Met_Sox_Rdtase_MsrA_sf"/>
</dbReference>
<dbReference type="Gene3D" id="3.30.1060.10">
    <property type="entry name" value="Peptide methionine sulphoxide reductase MsrA"/>
    <property type="match status" value="1"/>
</dbReference>
<dbReference type="GO" id="GO:0008113">
    <property type="term" value="F:peptide-methionine (S)-S-oxide reductase activity"/>
    <property type="evidence" value="ECO:0007669"/>
    <property type="project" value="UniProtKB-UniRule"/>
</dbReference>
<sequence length="339" mass="37019">MAQEITLYFGMGCFWGAQQRLRVLPGVVATEVGYAGGDDPNPTYERVLAFERALRAGVASGRNHAEVVKVVWEPPRSEADQLVPLLAQLLAAFWAGHDPTQRDRQGNDIGSNYRSALYYEANDDAVWLLPLLLASRAAYAWALWQAAGGAPRFSAPTTEIAPVRHYTPAESYHQDYLIKHPDGYCGLGGTGVHLPPYPWTLPGAELRAFWAWLGQAVLSPEAFAIAFEHGTERPFTGCHLHEKRPGRFFDPLSGALLFRSATKFESGSGWPSFFAAEPDAVTEHEDRSYGMVRTEVRSRATGIHLGHVFPDGPPPTGLRYCINGNVLAFAPGAEAEGAA</sequence>
<feature type="domain" description="MsrB" evidence="10">
    <location>
        <begin position="211"/>
        <end position="332"/>
    </location>
</feature>
<evidence type="ECO:0000256" key="7">
    <source>
        <dbReference type="ARBA" id="ARBA00048488"/>
    </source>
</evidence>
<dbReference type="Pfam" id="PF01625">
    <property type="entry name" value="PMSR"/>
    <property type="match status" value="1"/>
</dbReference>
<dbReference type="GO" id="GO:0033743">
    <property type="term" value="F:peptide-methionine (R)-S-oxide reductase activity"/>
    <property type="evidence" value="ECO:0007669"/>
    <property type="project" value="UniProtKB-EC"/>
</dbReference>
<evidence type="ECO:0000256" key="9">
    <source>
        <dbReference type="HAMAP-Rule" id="MF_01401"/>
    </source>
</evidence>
<keyword evidence="4" id="KW-0511">Multifunctional enzyme</keyword>
<dbReference type="RefSeq" id="WP_119335912.1">
    <property type="nucleotide sequence ID" value="NZ_AP018558.1"/>
</dbReference>
<protein>
    <recommendedName>
        <fullName evidence="9">Peptide methionine sulfoxide reductase MsrA</fullName>
        <shortName evidence="9">Protein-methionine-S-oxide reductase</shortName>
        <ecNumber evidence="9">1.8.4.11</ecNumber>
    </recommendedName>
    <alternativeName>
        <fullName evidence="9">Peptide-methionine (S)-S-oxide reductase</fullName>
        <shortName evidence="9">Peptide Met(O) reductase</shortName>
    </alternativeName>
</protein>
<gene>
    <name evidence="9" type="primary">msrA</name>
    <name evidence="11" type="ORF">HPTL_2019</name>
</gene>
<dbReference type="InterPro" id="IPR011057">
    <property type="entry name" value="Mss4-like_sf"/>
</dbReference>